<dbReference type="InterPro" id="IPR008407">
    <property type="entry name" value="Brnchd-chn_aa_trnsp_AzlD"/>
</dbReference>
<proteinExistence type="predicted"/>
<sequence length="103" mass="11176">MTEWYAIEITSFWTIFLMGLSTYVTRVAGLLVLRYLSLGGLMEETLKAVPPAIFMSIIAPVAFMSGVAETLAAAITAVVAMRFSMLPSICVGVFSCAMLRMVL</sequence>
<dbReference type="AlphaFoldDB" id="A0A1U7JL14"/>
<evidence type="ECO:0000313" key="3">
    <source>
        <dbReference type="Proteomes" id="UP000185783"/>
    </source>
</evidence>
<organism evidence="2 3">
    <name type="scientific">Pseudovibrio exalbescens</name>
    <dbReference type="NCBI Taxonomy" id="197461"/>
    <lineage>
        <taxon>Bacteria</taxon>
        <taxon>Pseudomonadati</taxon>
        <taxon>Pseudomonadota</taxon>
        <taxon>Alphaproteobacteria</taxon>
        <taxon>Hyphomicrobiales</taxon>
        <taxon>Stappiaceae</taxon>
        <taxon>Pseudovibrio</taxon>
    </lineage>
</organism>
<accession>A0A1U7JL14</accession>
<dbReference type="RefSeq" id="WP_028480119.1">
    <property type="nucleotide sequence ID" value="NZ_LVVZ01000005.1"/>
</dbReference>
<keyword evidence="1" id="KW-0812">Transmembrane</keyword>
<dbReference type="Pfam" id="PF05437">
    <property type="entry name" value="AzlD"/>
    <property type="match status" value="1"/>
</dbReference>
<gene>
    <name evidence="2" type="ORF">A3843_03390</name>
</gene>
<comment type="caution">
    <text evidence="2">The sequence shown here is derived from an EMBL/GenBank/DDBJ whole genome shotgun (WGS) entry which is preliminary data.</text>
</comment>
<protein>
    <recommendedName>
        <fullName evidence="4">Branched-chain amino acid transport protein (AzlD)</fullName>
    </recommendedName>
</protein>
<feature type="transmembrane region" description="Helical" evidence="1">
    <location>
        <begin position="48"/>
        <end position="68"/>
    </location>
</feature>
<name>A0A1U7JL14_9HYPH</name>
<evidence type="ECO:0000313" key="2">
    <source>
        <dbReference type="EMBL" id="OKL45382.1"/>
    </source>
</evidence>
<feature type="transmembrane region" description="Helical" evidence="1">
    <location>
        <begin position="12"/>
        <end position="36"/>
    </location>
</feature>
<dbReference type="STRING" id="197461.A3843_03390"/>
<keyword evidence="1" id="KW-0472">Membrane</keyword>
<dbReference type="EMBL" id="LVVZ01000005">
    <property type="protein sequence ID" value="OKL45382.1"/>
    <property type="molecule type" value="Genomic_DNA"/>
</dbReference>
<evidence type="ECO:0008006" key="4">
    <source>
        <dbReference type="Google" id="ProtNLM"/>
    </source>
</evidence>
<evidence type="ECO:0000256" key="1">
    <source>
        <dbReference type="SAM" id="Phobius"/>
    </source>
</evidence>
<keyword evidence="1" id="KW-1133">Transmembrane helix</keyword>
<dbReference type="Proteomes" id="UP000185783">
    <property type="component" value="Unassembled WGS sequence"/>
</dbReference>
<reference evidence="2 3" key="1">
    <citation type="submission" date="2016-03" db="EMBL/GenBank/DDBJ databases">
        <title>Genome sequence of Nesiotobacter sp. nov., a moderately halophilic alphaproteobacterium isolated from the Yellow Sea, China.</title>
        <authorList>
            <person name="Zhang G."/>
            <person name="Zhang R."/>
        </authorList>
    </citation>
    <scope>NUCLEOTIDE SEQUENCE [LARGE SCALE GENOMIC DNA]</scope>
    <source>
        <strain evidence="2 3">WB1-6</strain>
    </source>
</reference>
<keyword evidence="3" id="KW-1185">Reference proteome</keyword>
<feature type="transmembrane region" description="Helical" evidence="1">
    <location>
        <begin position="74"/>
        <end position="99"/>
    </location>
</feature>